<organism evidence="2 3">
    <name type="scientific">Paratrimastix pyriformis</name>
    <dbReference type="NCBI Taxonomy" id="342808"/>
    <lineage>
        <taxon>Eukaryota</taxon>
        <taxon>Metamonada</taxon>
        <taxon>Preaxostyla</taxon>
        <taxon>Paratrimastigidae</taxon>
        <taxon>Paratrimastix</taxon>
    </lineage>
</organism>
<evidence type="ECO:0000313" key="2">
    <source>
        <dbReference type="EMBL" id="KAJ4455914.1"/>
    </source>
</evidence>
<dbReference type="Proteomes" id="UP001141327">
    <property type="component" value="Unassembled WGS sequence"/>
</dbReference>
<reference evidence="2" key="1">
    <citation type="journal article" date="2022" name="bioRxiv">
        <title>Genomics of Preaxostyla Flagellates Illuminates Evolutionary Transitions and the Path Towards Mitochondrial Loss.</title>
        <authorList>
            <person name="Novak L.V.F."/>
            <person name="Treitli S.C."/>
            <person name="Pyrih J."/>
            <person name="Halakuc P."/>
            <person name="Pipaliya S.V."/>
            <person name="Vacek V."/>
            <person name="Brzon O."/>
            <person name="Soukal P."/>
            <person name="Eme L."/>
            <person name="Dacks J.B."/>
            <person name="Karnkowska A."/>
            <person name="Elias M."/>
            <person name="Hampl V."/>
        </authorList>
    </citation>
    <scope>NUCLEOTIDE SEQUENCE</scope>
    <source>
        <strain evidence="2">RCP-MX</strain>
    </source>
</reference>
<name>A0ABQ8UF05_9EUKA</name>
<accession>A0ABQ8UF05</accession>
<keyword evidence="3" id="KW-1185">Reference proteome</keyword>
<feature type="region of interest" description="Disordered" evidence="1">
    <location>
        <begin position="63"/>
        <end position="114"/>
    </location>
</feature>
<feature type="compositionally biased region" description="Basic and acidic residues" evidence="1">
    <location>
        <begin position="105"/>
        <end position="114"/>
    </location>
</feature>
<evidence type="ECO:0000313" key="3">
    <source>
        <dbReference type="Proteomes" id="UP001141327"/>
    </source>
</evidence>
<dbReference type="EMBL" id="JAPMOS010000089">
    <property type="protein sequence ID" value="KAJ4455914.1"/>
    <property type="molecule type" value="Genomic_DNA"/>
</dbReference>
<comment type="caution">
    <text evidence="2">The sequence shown here is derived from an EMBL/GenBank/DDBJ whole genome shotgun (WGS) entry which is preliminary data.</text>
</comment>
<feature type="compositionally biased region" description="Low complexity" evidence="1">
    <location>
        <begin position="81"/>
        <end position="95"/>
    </location>
</feature>
<protein>
    <submittedName>
        <fullName evidence="2">Uncharacterized protein</fullName>
    </submittedName>
</protein>
<gene>
    <name evidence="2" type="ORF">PAPYR_9044</name>
</gene>
<evidence type="ECO:0000256" key="1">
    <source>
        <dbReference type="SAM" id="MobiDB-lite"/>
    </source>
</evidence>
<sequence length="114" mass="12312">MSLCRGWIPISITIPDLPIPAPTECPAVPRSTPPARLADEEAVSNPGSREGQRYAELCRAILEDDQSARRPGHGARDVDMSQPLAAASPAHSLPLRSDWGQEEQSGQRKEFQGG</sequence>
<proteinExistence type="predicted"/>
<feature type="region of interest" description="Disordered" evidence="1">
    <location>
        <begin position="19"/>
        <end position="51"/>
    </location>
</feature>